<feature type="coiled-coil region" evidence="1">
    <location>
        <begin position="1159"/>
        <end position="1254"/>
    </location>
</feature>
<feature type="region of interest" description="Disordered" evidence="2">
    <location>
        <begin position="196"/>
        <end position="219"/>
    </location>
</feature>
<dbReference type="InterPro" id="IPR030465">
    <property type="entry name" value="CEP131"/>
</dbReference>
<dbReference type="GO" id="GO:0034451">
    <property type="term" value="C:centriolar satellite"/>
    <property type="evidence" value="ECO:0007669"/>
    <property type="project" value="TreeGrafter"/>
</dbReference>
<keyword evidence="1" id="KW-0175">Coiled coil</keyword>
<dbReference type="GO" id="GO:0005929">
    <property type="term" value="C:cilium"/>
    <property type="evidence" value="ECO:0007669"/>
    <property type="project" value="GOC"/>
</dbReference>
<feature type="coiled-coil region" evidence="1">
    <location>
        <begin position="1032"/>
        <end position="1129"/>
    </location>
</feature>
<feature type="region of interest" description="Disordered" evidence="2">
    <location>
        <begin position="1"/>
        <end position="93"/>
    </location>
</feature>
<feature type="region of interest" description="Disordered" evidence="2">
    <location>
        <begin position="447"/>
        <end position="508"/>
    </location>
</feature>
<proteinExistence type="predicted"/>
<dbReference type="OrthoDB" id="197735at2759"/>
<feature type="compositionally biased region" description="Polar residues" evidence="2">
    <location>
        <begin position="131"/>
        <end position="146"/>
    </location>
</feature>
<feature type="compositionally biased region" description="Polar residues" evidence="2">
    <location>
        <begin position="63"/>
        <end position="74"/>
    </location>
</feature>
<dbReference type="GO" id="GO:0035735">
    <property type="term" value="P:intraciliary transport involved in cilium assembly"/>
    <property type="evidence" value="ECO:0007669"/>
    <property type="project" value="InterPro"/>
</dbReference>
<protein>
    <submittedName>
        <fullName evidence="3">AZI1</fullName>
    </submittedName>
</protein>
<keyword evidence="4" id="KW-1185">Reference proteome</keyword>
<evidence type="ECO:0000313" key="3">
    <source>
        <dbReference type="EMBL" id="CAE1176038.1"/>
    </source>
</evidence>
<organism evidence="3 4">
    <name type="scientific">Acanthosepion pharaonis</name>
    <name type="common">Pharaoh cuttlefish</name>
    <name type="synonym">Sepia pharaonis</name>
    <dbReference type="NCBI Taxonomy" id="158019"/>
    <lineage>
        <taxon>Eukaryota</taxon>
        <taxon>Metazoa</taxon>
        <taxon>Spiralia</taxon>
        <taxon>Lophotrochozoa</taxon>
        <taxon>Mollusca</taxon>
        <taxon>Cephalopoda</taxon>
        <taxon>Coleoidea</taxon>
        <taxon>Decapodiformes</taxon>
        <taxon>Sepiida</taxon>
        <taxon>Sepiina</taxon>
        <taxon>Sepiidae</taxon>
        <taxon>Acanthosepion</taxon>
    </lineage>
</organism>
<name>A0A812BE31_ACAPH</name>
<comment type="caution">
    <text evidence="3">The sequence shown here is derived from an EMBL/GenBank/DDBJ whole genome shotgun (WGS) entry which is preliminary data.</text>
</comment>
<evidence type="ECO:0000313" key="4">
    <source>
        <dbReference type="Proteomes" id="UP000597762"/>
    </source>
</evidence>
<dbReference type="PANTHER" id="PTHR31540">
    <property type="entry name" value="CENTROSOMAL PROTEIN OF 131 KDA"/>
    <property type="match status" value="1"/>
</dbReference>
<feature type="coiled-coil region" evidence="1">
    <location>
        <begin position="792"/>
        <end position="851"/>
    </location>
</feature>
<feature type="compositionally biased region" description="Polar residues" evidence="2">
    <location>
        <begin position="447"/>
        <end position="464"/>
    </location>
</feature>
<feature type="coiled-coil region" evidence="1">
    <location>
        <begin position="340"/>
        <end position="398"/>
    </location>
</feature>
<evidence type="ECO:0000256" key="1">
    <source>
        <dbReference type="SAM" id="Coils"/>
    </source>
</evidence>
<feature type="compositionally biased region" description="Polar residues" evidence="2">
    <location>
        <begin position="34"/>
        <end position="54"/>
    </location>
</feature>
<dbReference type="PANTHER" id="PTHR31540:SF1">
    <property type="entry name" value="CENTROSOMAL PROTEIN OF 131 KDA"/>
    <property type="match status" value="1"/>
</dbReference>
<evidence type="ECO:0000256" key="2">
    <source>
        <dbReference type="SAM" id="MobiDB-lite"/>
    </source>
</evidence>
<feature type="region of interest" description="Disordered" evidence="2">
    <location>
        <begin position="111"/>
        <end position="170"/>
    </location>
</feature>
<accession>A0A812BE31</accession>
<dbReference type="AlphaFoldDB" id="A0A812BE31"/>
<dbReference type="GO" id="GO:0010824">
    <property type="term" value="P:regulation of centrosome duplication"/>
    <property type="evidence" value="ECO:0007669"/>
    <property type="project" value="TreeGrafter"/>
</dbReference>
<reference evidence="3" key="1">
    <citation type="submission" date="2021-01" db="EMBL/GenBank/DDBJ databases">
        <authorList>
            <person name="Li R."/>
            <person name="Bekaert M."/>
        </authorList>
    </citation>
    <scope>NUCLEOTIDE SEQUENCE</scope>
    <source>
        <strain evidence="3">Farmed</strain>
    </source>
</reference>
<gene>
    <name evidence="3" type="ORF">SPHA_13966</name>
</gene>
<sequence>MSIISSSRRPTVVKQLKNATAISETDRRSKRSTSARSNYSLNTNAPRSNHSNTDATRRKSVAAGSTCSASQLSTERSDMSILSARNKENSRKSRLNHDDFLSIFESNVQPKIKRPESKSKKNPSIIDSLVRSRQSPRSVHATNSSDAFKISEMPSVSKNSPEHNRLKRISLSSDESIPELKMENFLSQSLCKPHSSYASKNRLPDNQPRSSPYLSEDGELLNSQCPSLGKFTQKSHSLNSIANNMTSQAMSPQAKASLSSIENSYRNIKPKTPVNQVRKESNQMELQSLVLADSSPITAAAAPQAKTNSKENSSQQIQINAANKIQRWYRRHYVRKKAGEAAMKRLLNQKRQEKIELQQRELEQEQQEKQEMEQKQMEKKLLKEIKAKEVRLEAVKDMQRKRTEKGNVKKTEMEVAKYSAISPVSTKTSSKITTSVKPSNLYSCNTGARNKQPAANTPMTNGTCTPRIVRHGNAESQKSSPSDKQRTAKLSSGCENVSPKERPSAAGMLESGNTFNHLTELQMTEACDNQLEELFKETSKLVSAANSAIVQVTKSSGHLPFCAEPPSNDHSPDHSIVTGSVIASKNGLPSKAATKSTLSDLLETLKKLEEDEKLGTGKMNVNKNSREIPNTSVNGIGAAPAPPTPGIPTVAAAAAAQDTNGNPQSPYLTAERLEQLNQDQNAEINHVSSEMETTIDASRFPPPPPLPPLHVEDQVKLENASATASEITSHVLSQKLELDEKKHSVAVLQKALSQQRELTVRHAKEADKEMKHRLTLQKNEYEETIKRHLSFIDQLIDDKKVLNEKCEQLVKEVKILDKKYQDRLKMQEESHNIEIKKLKEMNSAAEKLRREKWIEDKTKKIKEMTVKGLEPEIQRLIAKHKSELRKFKQIHEAELLEADERAAQRYVKMTEELRSQLAKEKEAACMHERELAKQRYEKQIQQEEEAFQNERRRLYAEIEAEKKRLASQSLREHNEVDRLQQQLQNAHQQLLQTTKEEFDKSLADHEKRHKIEIQEIREKLALEKAAWEENFMKKQETTLLAKERELKEKVRRDRDKEIELVINRFEEDATNAREECERTAQNRIKRIREKYESEVRELERSERQAVERYNEIKAQLTEAEGVNEQLKVKQKQKTYEIDDLKKMLEKFHQERDHISDVIRQEFVEKIVSTDEENKRLKNEISEGKARHRIDLERTKAEIEMVKKQKEDELEELHKRVKQAIVKKEEIVSQLKVEYQAAVKRADHLEGLLEQQRKQLLGK</sequence>
<dbReference type="EMBL" id="CAHIKZ030000472">
    <property type="protein sequence ID" value="CAE1176038.1"/>
    <property type="molecule type" value="Genomic_DNA"/>
</dbReference>
<feature type="coiled-coil region" evidence="1">
    <location>
        <begin position="926"/>
        <end position="996"/>
    </location>
</feature>
<dbReference type="Proteomes" id="UP000597762">
    <property type="component" value="Unassembled WGS sequence"/>
</dbReference>